<dbReference type="PANTHER" id="PTHR21047">
    <property type="entry name" value="DTDP-6-DEOXY-D-GLUCOSE-3,5 EPIMERASE"/>
    <property type="match status" value="1"/>
</dbReference>
<evidence type="ECO:0000256" key="7">
    <source>
        <dbReference type="ARBA" id="ARBA00033311"/>
    </source>
</evidence>
<evidence type="ECO:0000313" key="10">
    <source>
        <dbReference type="Proteomes" id="UP000217141"/>
    </source>
</evidence>
<comment type="function">
    <text evidence="2">Catalyzes the epimerization of the C3' and C5'positions of dTDP-6-deoxy-D-xylo-4-hexulose, forming dTDP-6-deoxy-L-lyxo-4-hexulose.</text>
</comment>
<dbReference type="AlphaFoldDB" id="A0A249MUB4"/>
<evidence type="ECO:0000256" key="2">
    <source>
        <dbReference type="ARBA" id="ARBA00001997"/>
    </source>
</evidence>
<evidence type="ECO:0000256" key="5">
    <source>
        <dbReference type="ARBA" id="ARBA00029758"/>
    </source>
</evidence>
<evidence type="ECO:0000256" key="8">
    <source>
        <dbReference type="PIRSR" id="PIRSR600888-1"/>
    </source>
</evidence>
<feature type="active site" description="Proton acceptor" evidence="8">
    <location>
        <position position="62"/>
    </location>
</feature>
<dbReference type="CDD" id="cd00438">
    <property type="entry name" value="cupin_RmlC"/>
    <property type="match status" value="1"/>
</dbReference>
<dbReference type="Gene3D" id="2.60.120.10">
    <property type="entry name" value="Jelly Rolls"/>
    <property type="match status" value="1"/>
</dbReference>
<evidence type="ECO:0000256" key="1">
    <source>
        <dbReference type="ARBA" id="ARBA00001298"/>
    </source>
</evidence>
<dbReference type="SUPFAM" id="SSF51182">
    <property type="entry name" value="RmlC-like cupins"/>
    <property type="match status" value="1"/>
</dbReference>
<dbReference type="InterPro" id="IPR014710">
    <property type="entry name" value="RmlC-like_jellyroll"/>
</dbReference>
<reference evidence="9 10" key="1">
    <citation type="submission" date="2017-08" db="EMBL/GenBank/DDBJ databases">
        <title>Whole Genome Sequence of Sphingobium hydrophobicum C1: Insights into Adaption to the Electronic-waste Contaminated Sediment.</title>
        <authorList>
            <person name="Song D."/>
            <person name="Chen X."/>
            <person name="Xu M."/>
        </authorList>
    </citation>
    <scope>NUCLEOTIDE SEQUENCE [LARGE SCALE GENOMIC DNA]</scope>
    <source>
        <strain evidence="9 10">C1</strain>
    </source>
</reference>
<evidence type="ECO:0000256" key="4">
    <source>
        <dbReference type="ARBA" id="ARBA00019595"/>
    </source>
</evidence>
<dbReference type="EMBL" id="CP022745">
    <property type="protein sequence ID" value="ASY44950.1"/>
    <property type="molecule type" value="Genomic_DNA"/>
</dbReference>
<dbReference type="GO" id="GO:0008830">
    <property type="term" value="F:dTDP-4-dehydrorhamnose 3,5-epimerase activity"/>
    <property type="evidence" value="ECO:0007669"/>
    <property type="project" value="UniProtKB-EC"/>
</dbReference>
<accession>A0A249MUB4</accession>
<evidence type="ECO:0000256" key="3">
    <source>
        <dbReference type="ARBA" id="ARBA00012098"/>
    </source>
</evidence>
<sequence>MQFTATPIGGVFAFSGGVHTDARGSFQRTYCSAAFAEHGLELVEAQAAISRNTATGTLRGLHFIPEADGEAKLVRCIAGRIFDVAVDLRPASPTYLQHISVELDAARGNALYLPRGVAHGFITLQDDCDVLYQFSRAHRPGVEMGVRWDDPDLAINWPMPPVVLSDRDRTLPFVKDLTGD</sequence>
<evidence type="ECO:0000313" key="9">
    <source>
        <dbReference type="EMBL" id="ASY44950.1"/>
    </source>
</evidence>
<dbReference type="KEGG" id="shyd:CJD35_11230"/>
<dbReference type="GO" id="GO:0000271">
    <property type="term" value="P:polysaccharide biosynthetic process"/>
    <property type="evidence" value="ECO:0007669"/>
    <property type="project" value="TreeGrafter"/>
</dbReference>
<dbReference type="Pfam" id="PF00908">
    <property type="entry name" value="dTDP_sugar_isom"/>
    <property type="match status" value="1"/>
</dbReference>
<dbReference type="EC" id="5.1.3.13" evidence="3"/>
<organism evidence="9 10">
    <name type="scientific">Sphingobium xenophagum</name>
    <dbReference type="NCBI Taxonomy" id="121428"/>
    <lineage>
        <taxon>Bacteria</taxon>
        <taxon>Pseudomonadati</taxon>
        <taxon>Pseudomonadota</taxon>
        <taxon>Alphaproteobacteria</taxon>
        <taxon>Sphingomonadales</taxon>
        <taxon>Sphingomonadaceae</taxon>
        <taxon>Sphingobium</taxon>
    </lineage>
</organism>
<dbReference type="GO" id="GO:0005829">
    <property type="term" value="C:cytosol"/>
    <property type="evidence" value="ECO:0007669"/>
    <property type="project" value="TreeGrafter"/>
</dbReference>
<dbReference type="RefSeq" id="WP_017182556.1">
    <property type="nucleotide sequence ID" value="NZ_CP022745.1"/>
</dbReference>
<dbReference type="InterPro" id="IPR011051">
    <property type="entry name" value="RmlC_Cupin_sf"/>
</dbReference>
<proteinExistence type="predicted"/>
<evidence type="ECO:0000256" key="6">
    <source>
        <dbReference type="ARBA" id="ARBA00031424"/>
    </source>
</evidence>
<gene>
    <name evidence="9" type="ORF">CJD35_11230</name>
</gene>
<name>A0A249MUB4_SPHXE</name>
<dbReference type="PANTHER" id="PTHR21047:SF2">
    <property type="entry name" value="THYMIDINE DIPHOSPHO-4-KETO-RHAMNOSE 3,5-EPIMERASE"/>
    <property type="match status" value="1"/>
</dbReference>
<dbReference type="GO" id="GO:0019305">
    <property type="term" value="P:dTDP-rhamnose biosynthetic process"/>
    <property type="evidence" value="ECO:0007669"/>
    <property type="project" value="TreeGrafter"/>
</dbReference>
<dbReference type="InterPro" id="IPR000888">
    <property type="entry name" value="RmlC-like"/>
</dbReference>
<protein>
    <recommendedName>
        <fullName evidence="4">dTDP-4-dehydrorhamnose 3,5-epimerase</fullName>
        <ecNumber evidence="3">5.1.3.13</ecNumber>
    </recommendedName>
    <alternativeName>
        <fullName evidence="6">Thymidine diphospho-4-keto-rhamnose 3,5-epimerase</fullName>
    </alternativeName>
    <alternativeName>
        <fullName evidence="5">dTDP-4-keto-6-deoxyglucose 3,5-epimerase</fullName>
    </alternativeName>
    <alternativeName>
        <fullName evidence="7">dTDP-6-deoxy-D-xylo-4-hexulose 3,5-epimerase</fullName>
    </alternativeName>
</protein>
<comment type="catalytic activity">
    <reaction evidence="1">
        <text>dTDP-4-dehydro-6-deoxy-alpha-D-glucose = dTDP-4-dehydro-beta-L-rhamnose</text>
        <dbReference type="Rhea" id="RHEA:16969"/>
        <dbReference type="ChEBI" id="CHEBI:57649"/>
        <dbReference type="ChEBI" id="CHEBI:62830"/>
        <dbReference type="EC" id="5.1.3.13"/>
    </reaction>
</comment>
<dbReference type="Proteomes" id="UP000217141">
    <property type="component" value="Chromosome I"/>
</dbReference>
<feature type="active site" description="Proton donor" evidence="8">
    <location>
        <position position="132"/>
    </location>
</feature>